<dbReference type="InterPro" id="IPR046450">
    <property type="entry name" value="PA_dom_sf"/>
</dbReference>
<dbReference type="SUPFAM" id="SSF48264">
    <property type="entry name" value="Cytochrome P450"/>
    <property type="match status" value="1"/>
</dbReference>
<keyword evidence="20" id="KW-0349">Heme</keyword>
<dbReference type="InterPro" id="IPR036396">
    <property type="entry name" value="Cyt_P450_sf"/>
</dbReference>
<comment type="subcellular location">
    <subcellularLocation>
        <location evidence="3">Apical cell membrane</location>
    </subcellularLocation>
    <subcellularLocation>
        <location evidence="4">Endoplasmic reticulum membrane</location>
        <topology evidence="4">Peripheral membrane protein</topology>
    </subcellularLocation>
    <subcellularLocation>
        <location evidence="2">Microsome membrane</location>
        <topology evidence="2">Peripheral membrane protein</topology>
    </subcellularLocation>
</comment>
<name>A0A8S4PDY0_OWEFU</name>
<dbReference type="InterPro" id="IPR039373">
    <property type="entry name" value="Peptidase_M28B"/>
</dbReference>
<dbReference type="GO" id="GO:0006508">
    <property type="term" value="P:proteolysis"/>
    <property type="evidence" value="ECO:0007669"/>
    <property type="project" value="UniProtKB-KW"/>
</dbReference>
<dbReference type="InterPro" id="IPR001128">
    <property type="entry name" value="Cyt_P450"/>
</dbReference>
<evidence type="ECO:0000259" key="23">
    <source>
        <dbReference type="Pfam" id="PF04253"/>
    </source>
</evidence>
<keyword evidence="21" id="KW-0812">Transmembrane</keyword>
<dbReference type="SUPFAM" id="SSF52025">
    <property type="entry name" value="PA domain"/>
    <property type="match status" value="1"/>
</dbReference>
<evidence type="ECO:0000259" key="24">
    <source>
        <dbReference type="Pfam" id="PF04389"/>
    </source>
</evidence>
<evidence type="ECO:0000256" key="2">
    <source>
        <dbReference type="ARBA" id="ARBA00004174"/>
    </source>
</evidence>
<evidence type="ECO:0000256" key="14">
    <source>
        <dbReference type="ARBA" id="ARBA00023049"/>
    </source>
</evidence>
<dbReference type="Pfam" id="PF02225">
    <property type="entry name" value="PA"/>
    <property type="match status" value="1"/>
</dbReference>
<evidence type="ECO:0000256" key="21">
    <source>
        <dbReference type="SAM" id="Phobius"/>
    </source>
</evidence>
<dbReference type="GO" id="GO:0004497">
    <property type="term" value="F:monooxygenase activity"/>
    <property type="evidence" value="ECO:0007669"/>
    <property type="project" value="InterPro"/>
</dbReference>
<dbReference type="SUPFAM" id="SSF47672">
    <property type="entry name" value="Transferrin receptor-like dimerisation domain"/>
    <property type="match status" value="1"/>
</dbReference>
<dbReference type="InterPro" id="IPR003137">
    <property type="entry name" value="PA_domain"/>
</dbReference>
<dbReference type="FunFam" id="3.40.630.10:FF:000101">
    <property type="entry name" value="N-acetylated alpha-linked acidic dipeptidase like 1"/>
    <property type="match status" value="1"/>
</dbReference>
<dbReference type="FunFam" id="1.20.930.40:FF:000001">
    <property type="entry name" value="N-acetylated-alpha-linked acidic dipeptidase 2"/>
    <property type="match status" value="1"/>
</dbReference>
<evidence type="ECO:0000256" key="9">
    <source>
        <dbReference type="ARBA" id="ARBA00022723"/>
    </source>
</evidence>
<dbReference type="PRINTS" id="PR00385">
    <property type="entry name" value="P450"/>
</dbReference>
<keyword evidence="10" id="KW-0378">Hydrolase</keyword>
<dbReference type="PRINTS" id="PR00463">
    <property type="entry name" value="EP450I"/>
</dbReference>
<dbReference type="GO" id="GO:0020037">
    <property type="term" value="F:heme binding"/>
    <property type="evidence" value="ECO:0007669"/>
    <property type="project" value="InterPro"/>
</dbReference>
<dbReference type="InterPro" id="IPR007365">
    <property type="entry name" value="TFR-like_dimer_dom"/>
</dbReference>
<dbReference type="GO" id="GO:0004177">
    <property type="term" value="F:aminopeptidase activity"/>
    <property type="evidence" value="ECO:0007669"/>
    <property type="project" value="UniProtKB-KW"/>
</dbReference>
<keyword evidence="21" id="KW-1133">Transmembrane helix</keyword>
<dbReference type="GO" id="GO:0005789">
    <property type="term" value="C:endoplasmic reticulum membrane"/>
    <property type="evidence" value="ECO:0007669"/>
    <property type="project" value="UniProtKB-SubCell"/>
</dbReference>
<comment type="caution">
    <text evidence="25">The sequence shown here is derived from an EMBL/GenBank/DDBJ whole genome shotgun (WGS) entry which is preliminary data.</text>
</comment>
<dbReference type="FunFam" id="1.10.630.10:FF:000042">
    <property type="entry name" value="Cytochrome P450"/>
    <property type="match status" value="1"/>
</dbReference>
<keyword evidence="8" id="KW-0645">Protease</keyword>
<keyword evidence="15" id="KW-1015">Disulfide bond</keyword>
<dbReference type="CDD" id="cd11055">
    <property type="entry name" value="CYP3A-like"/>
    <property type="match status" value="1"/>
</dbReference>
<feature type="domain" description="Transferrin receptor-like dimerisation" evidence="23">
    <location>
        <begin position="615"/>
        <end position="720"/>
    </location>
</feature>
<feature type="transmembrane region" description="Helical" evidence="21">
    <location>
        <begin position="9"/>
        <end position="32"/>
    </location>
</feature>
<feature type="domain" description="PA" evidence="22">
    <location>
        <begin position="172"/>
        <end position="255"/>
    </location>
</feature>
<comment type="cofactor">
    <cofactor evidence="20">
        <name>heme</name>
        <dbReference type="ChEBI" id="CHEBI:30413"/>
    </cofactor>
</comment>
<dbReference type="CDD" id="cd08022">
    <property type="entry name" value="M28_PSMA_like"/>
    <property type="match status" value="1"/>
</dbReference>
<evidence type="ECO:0000256" key="20">
    <source>
        <dbReference type="PIRSR" id="PIRSR602401-1"/>
    </source>
</evidence>
<organism evidence="25 26">
    <name type="scientific">Owenia fusiformis</name>
    <name type="common">Polychaete worm</name>
    <dbReference type="NCBI Taxonomy" id="6347"/>
    <lineage>
        <taxon>Eukaryota</taxon>
        <taxon>Metazoa</taxon>
        <taxon>Spiralia</taxon>
        <taxon>Lophotrochozoa</taxon>
        <taxon>Annelida</taxon>
        <taxon>Polychaeta</taxon>
        <taxon>Sedentaria</taxon>
        <taxon>Canalipalpata</taxon>
        <taxon>Sabellida</taxon>
        <taxon>Oweniida</taxon>
        <taxon>Oweniidae</taxon>
        <taxon>Owenia</taxon>
    </lineage>
</organism>
<keyword evidence="11" id="KW-0862">Zinc</keyword>
<evidence type="ECO:0000256" key="12">
    <source>
        <dbReference type="ARBA" id="ARBA00022837"/>
    </source>
</evidence>
<evidence type="ECO:0000256" key="11">
    <source>
        <dbReference type="ARBA" id="ARBA00022833"/>
    </source>
</evidence>
<evidence type="ECO:0000256" key="15">
    <source>
        <dbReference type="ARBA" id="ARBA00023157"/>
    </source>
</evidence>
<feature type="binding site" description="axial binding residue" evidence="20">
    <location>
        <position position="1190"/>
    </location>
    <ligand>
        <name>heme</name>
        <dbReference type="ChEBI" id="CHEBI:30413"/>
    </ligand>
    <ligandPart>
        <name>Fe</name>
        <dbReference type="ChEBI" id="CHEBI:18248"/>
    </ligandPart>
</feature>
<dbReference type="OrthoDB" id="2789670at2759"/>
<dbReference type="Gene3D" id="1.20.930.40">
    <property type="entry name" value="Transferrin receptor-like, dimerisation domain"/>
    <property type="match status" value="1"/>
</dbReference>
<keyword evidence="7" id="KW-0031">Aminopeptidase</keyword>
<dbReference type="InterPro" id="IPR002401">
    <property type="entry name" value="Cyt_P450_E_grp-I"/>
</dbReference>
<dbReference type="InterPro" id="IPR007484">
    <property type="entry name" value="Peptidase_M28"/>
</dbReference>
<dbReference type="GO" id="GO:0016324">
    <property type="term" value="C:apical plasma membrane"/>
    <property type="evidence" value="ECO:0007669"/>
    <property type="project" value="UniProtKB-SubCell"/>
</dbReference>
<dbReference type="AlphaFoldDB" id="A0A8S4PDY0"/>
<dbReference type="GO" id="GO:0005506">
    <property type="term" value="F:iron ion binding"/>
    <property type="evidence" value="ECO:0007669"/>
    <property type="project" value="InterPro"/>
</dbReference>
<dbReference type="PROSITE" id="PS00086">
    <property type="entry name" value="CYTOCHROME_P450"/>
    <property type="match status" value="1"/>
</dbReference>
<gene>
    <name evidence="25" type="ORF">OFUS_LOCUS17580</name>
</gene>
<comment type="function">
    <text evidence="17">Aminopeptidase with broad substrate specificity. Has lower activity with substrates that have Asp or Glu in the P2' position, or Pro in the P3' position. Lacks activity with substrates that have both Pro in the P3' position and Asp or Glu in the P2' position. Lacks carboxypeptidase activity. Lacks dipeptidyl-peptidase IV type activity.</text>
</comment>
<dbReference type="PANTHER" id="PTHR10404">
    <property type="entry name" value="N-ACETYLATED-ALPHA-LINKED ACIDIC DIPEPTIDASE"/>
    <property type="match status" value="1"/>
</dbReference>
<reference evidence="25" key="1">
    <citation type="submission" date="2022-03" db="EMBL/GenBank/DDBJ databases">
        <authorList>
            <person name="Martin C."/>
        </authorList>
    </citation>
    <scope>NUCLEOTIDE SEQUENCE</scope>
</reference>
<evidence type="ECO:0000256" key="5">
    <source>
        <dbReference type="ARBA" id="ARBA00005634"/>
    </source>
</evidence>
<feature type="transmembrane region" description="Helical" evidence="21">
    <location>
        <begin position="746"/>
        <end position="768"/>
    </location>
</feature>
<dbReference type="Pfam" id="PF00067">
    <property type="entry name" value="p450"/>
    <property type="match status" value="1"/>
</dbReference>
<keyword evidence="9 20" id="KW-0479">Metal-binding</keyword>
<comment type="similarity">
    <text evidence="5">Belongs to the peptidase M28 family. M28B subfamily.</text>
</comment>
<keyword evidence="26" id="KW-1185">Reference proteome</keyword>
<evidence type="ECO:0000256" key="10">
    <source>
        <dbReference type="ARBA" id="ARBA00022801"/>
    </source>
</evidence>
<dbReference type="EMBL" id="CAIIXF020000008">
    <property type="protein sequence ID" value="CAH1792636.1"/>
    <property type="molecule type" value="Genomic_DNA"/>
</dbReference>
<evidence type="ECO:0000256" key="18">
    <source>
        <dbReference type="ARBA" id="ARBA00068168"/>
    </source>
</evidence>
<evidence type="ECO:0000256" key="13">
    <source>
        <dbReference type="ARBA" id="ARBA00022848"/>
    </source>
</evidence>
<keyword evidence="16" id="KW-0325">Glycoprotein</keyword>
<evidence type="ECO:0000256" key="16">
    <source>
        <dbReference type="ARBA" id="ARBA00023180"/>
    </source>
</evidence>
<keyword evidence="13" id="KW-0492">Microsome</keyword>
<keyword evidence="21" id="KW-0472">Membrane</keyword>
<sequence length="1244" mass="140052">MSKKLSSRLVVILAILTGVLIFGLGILIGVFIPKQTANTGDTSATYRRLIKDADPRFAQWVHDEISAEKFEEHLKFFSSIPHTAGTPEDFQQADYLRTKWLEFGLDETSLVPYDVLLSYPGDIHTNPNKVEVFEGTDLVSVSEPVEPPADPVMVNRTGIVAPFLAYTPSGVVQGELVYANQATIEDFEKLKNDFNITVKDKIVLAMYGGIHRGPKITNAYNQGAKGLIVFQDPKDYVKGDKKVFPQGQWLPPYGVLRGGSGIAGYGDMLTPAYPSLDFIPRKRIDELPLREIPAQPIGYGDAKKLFDSMSLASLRAPEGWTGNINTTYRLGPNMINNRTVKLTVNNKNERRTIYNTIGIIKGSVEPDRYIIIGNHRDAWNFGAIDNTQGTALLHEFARVFGALLNQGWRPRRSIIFASWSGEEYGLLGSTEFMEEFSKTLAERTVAYINVDILATGRERFNMASSPLHKKVVLHASKKTESPNSTYASLYDFWVTSQNKDPKTEEPSIGGFGAGSDYAPFFQRLGVPCINAGSFSGEGYALYHTLYEVFNLVKNIIDPSFNYQTTAVRNVAEIVMKLADELILPIDVNDYAKDIKTKLEQTKSFEDTLNENDIFLDKLNEAVNNFTRATEAFNEELANLDKTDPIAMRMANDKMMLLESSFIDPLGLPGRPLYRHIISTYSSSGKGGFPGIVDAMTFAMEATQNEAAQKWREVKMEVAKVIISTVGSTKGLNSCRNSHTIPVEMNILGLIEVPNILLIVAGVLIAIYIKWKWDFSLWSSQGIKGPATFPIVGTFWIYFSDKAGLIKIDPYYYQKYKKNKVYGTYDGTLPNLFIADPEMIKKVLVKDFQYFTNRRKIHPMFGKLICNMITALEDTEWKHTRAVMSQAFTSGKLKRMVDNLNVYNNIFLERLGEKADSDEIFEMKEMASECTMDMVAAVAFGFDANVQKNPDSDFPSHAKVFFEFSALRVFAMIAPIILPILAPLIQKLKLADTPPKTVKFYEDIMAQAVTNRKADQNKQNDFLQLMIDSLDAENETKKLDKEVVLSNSVVFLLAGYDSVASVIGWVAYELALHQDVQEKVFEEITELLGDEDEISYEMLNKMTYLETVIEETMRLFPNAPRTDRRCGETVTIDGVTIPKDAIVSIPIYALHHDPDIYPEPEKFIPERFSQEEKAKRNPYFYQPFGMGPRNCVAMRLAQIEVRLCIANMVRKLKILPCEKTEDPIELKPTGQMHPKNGIFLKVARR</sequence>
<evidence type="ECO:0000256" key="3">
    <source>
        <dbReference type="ARBA" id="ARBA00004221"/>
    </source>
</evidence>
<evidence type="ECO:0000313" key="26">
    <source>
        <dbReference type="Proteomes" id="UP000749559"/>
    </source>
</evidence>
<dbReference type="InterPro" id="IPR036757">
    <property type="entry name" value="TFR-like_dimer_dom_sf"/>
</dbReference>
<dbReference type="Gene3D" id="1.10.630.10">
    <property type="entry name" value="Cytochrome P450"/>
    <property type="match status" value="1"/>
</dbReference>
<dbReference type="GO" id="GO:0008237">
    <property type="term" value="F:metallopeptidase activity"/>
    <property type="evidence" value="ECO:0007669"/>
    <property type="project" value="UniProtKB-KW"/>
</dbReference>
<proteinExistence type="inferred from homology"/>
<evidence type="ECO:0000256" key="17">
    <source>
        <dbReference type="ARBA" id="ARBA00059290"/>
    </source>
</evidence>
<keyword evidence="14" id="KW-0482">Metalloprotease</keyword>
<comment type="similarity">
    <text evidence="6">Belongs to the cytochrome P450 family.</text>
</comment>
<protein>
    <recommendedName>
        <fullName evidence="18">Aminopeptidase NAALADL1</fullName>
    </recommendedName>
    <alternativeName>
        <fullName evidence="19">N-acetylated-alpha-linked acidic dipeptidase-like protein</fullName>
    </alternativeName>
</protein>
<evidence type="ECO:0000256" key="1">
    <source>
        <dbReference type="ARBA" id="ARBA00001947"/>
    </source>
</evidence>
<keyword evidence="20" id="KW-0408">Iron</keyword>
<dbReference type="Pfam" id="PF04389">
    <property type="entry name" value="Peptidase_M28"/>
    <property type="match status" value="1"/>
</dbReference>
<keyword evidence="12" id="KW-0106">Calcium</keyword>
<accession>A0A8S4PDY0</accession>
<feature type="domain" description="Peptidase M28" evidence="24">
    <location>
        <begin position="355"/>
        <end position="546"/>
    </location>
</feature>
<evidence type="ECO:0000259" key="22">
    <source>
        <dbReference type="Pfam" id="PF02225"/>
    </source>
</evidence>
<dbReference type="GO" id="GO:0004180">
    <property type="term" value="F:carboxypeptidase activity"/>
    <property type="evidence" value="ECO:0007669"/>
    <property type="project" value="TreeGrafter"/>
</dbReference>
<evidence type="ECO:0000256" key="4">
    <source>
        <dbReference type="ARBA" id="ARBA00004406"/>
    </source>
</evidence>
<evidence type="ECO:0000256" key="19">
    <source>
        <dbReference type="ARBA" id="ARBA00081462"/>
    </source>
</evidence>
<dbReference type="SUPFAM" id="SSF53187">
    <property type="entry name" value="Zn-dependent exopeptidases"/>
    <property type="match status" value="1"/>
</dbReference>
<dbReference type="InterPro" id="IPR017972">
    <property type="entry name" value="Cyt_P450_CS"/>
</dbReference>
<dbReference type="GO" id="GO:0016705">
    <property type="term" value="F:oxidoreductase activity, acting on paired donors, with incorporation or reduction of molecular oxygen"/>
    <property type="evidence" value="ECO:0007669"/>
    <property type="project" value="InterPro"/>
</dbReference>
<evidence type="ECO:0000256" key="6">
    <source>
        <dbReference type="ARBA" id="ARBA00010617"/>
    </source>
</evidence>
<comment type="cofactor">
    <cofactor evidence="1">
        <name>Zn(2+)</name>
        <dbReference type="ChEBI" id="CHEBI:29105"/>
    </cofactor>
</comment>
<feature type="transmembrane region" description="Helical" evidence="21">
    <location>
        <begin position="965"/>
        <end position="984"/>
    </location>
</feature>
<evidence type="ECO:0000313" key="25">
    <source>
        <dbReference type="EMBL" id="CAH1792636.1"/>
    </source>
</evidence>
<keyword evidence="13" id="KW-0256">Endoplasmic reticulum</keyword>
<dbReference type="Gene3D" id="3.40.630.10">
    <property type="entry name" value="Zn peptidases"/>
    <property type="match status" value="1"/>
</dbReference>
<evidence type="ECO:0000256" key="7">
    <source>
        <dbReference type="ARBA" id="ARBA00022438"/>
    </source>
</evidence>
<dbReference type="PANTHER" id="PTHR10404:SF77">
    <property type="entry name" value="GLUTAMATE CARBOXYPEPTIDASE 2 HOMOLOG"/>
    <property type="match status" value="1"/>
</dbReference>
<dbReference type="Gene3D" id="3.50.30.30">
    <property type="match status" value="1"/>
</dbReference>
<dbReference type="Proteomes" id="UP000749559">
    <property type="component" value="Unassembled WGS sequence"/>
</dbReference>
<dbReference type="Pfam" id="PF04253">
    <property type="entry name" value="TFR_dimer"/>
    <property type="match status" value="1"/>
</dbReference>
<evidence type="ECO:0000256" key="8">
    <source>
        <dbReference type="ARBA" id="ARBA00022670"/>
    </source>
</evidence>